<sequence>MMKRVASLCAISSLLFAHNAYAQGCRILKVGGANGWLPVTYTDQQTQQPIGIANDFIRFVGQELDIPVQIDISLPWKRTLAYVQSGQLDLVSALYWTEQRNITYRYTAPYYTNEARLFVLKGNEFQFEKFEDLIGRTGMIPLGGSFGEEFDTFAKQQNLPLQLGKDKEQSIKMLIAKRVDYFIQDYVDGTLFLKQQGLLHKVVALPTPVSTTDVYFGMSRESPCTNYIPQINQIIEKAKKDGTLQGIVDGYLQ</sequence>
<feature type="signal peptide" evidence="3">
    <location>
        <begin position="1"/>
        <end position="22"/>
    </location>
</feature>
<organism evidence="5 6">
    <name type="scientific">Vibrio paucivorans</name>
    <dbReference type="NCBI Taxonomy" id="2829489"/>
    <lineage>
        <taxon>Bacteria</taxon>
        <taxon>Pseudomonadati</taxon>
        <taxon>Pseudomonadota</taxon>
        <taxon>Gammaproteobacteria</taxon>
        <taxon>Vibrionales</taxon>
        <taxon>Vibrionaceae</taxon>
        <taxon>Vibrio</taxon>
    </lineage>
</organism>
<evidence type="ECO:0000256" key="1">
    <source>
        <dbReference type="ARBA" id="ARBA00010333"/>
    </source>
</evidence>
<keyword evidence="2 3" id="KW-0732">Signal</keyword>
<dbReference type="InterPro" id="IPR001638">
    <property type="entry name" value="Solute-binding_3/MltF_N"/>
</dbReference>
<dbReference type="EMBL" id="JAKRRX010000045">
    <property type="protein sequence ID" value="MCW8334089.1"/>
    <property type="molecule type" value="Genomic_DNA"/>
</dbReference>
<evidence type="ECO:0000256" key="3">
    <source>
        <dbReference type="SAM" id="SignalP"/>
    </source>
</evidence>
<dbReference type="Proteomes" id="UP001155586">
    <property type="component" value="Unassembled WGS sequence"/>
</dbReference>
<dbReference type="PANTHER" id="PTHR35936:SF6">
    <property type="entry name" value="AMINO ACID ABC TRANSPORTER SUBSTRATE-BINDING PAAT FAMILY PROTEIN"/>
    <property type="match status" value="1"/>
</dbReference>
<proteinExistence type="inferred from homology"/>
<dbReference type="RefSeq" id="WP_265687494.1">
    <property type="nucleotide sequence ID" value="NZ_JAKRRX010000045.1"/>
</dbReference>
<dbReference type="SUPFAM" id="SSF53850">
    <property type="entry name" value="Periplasmic binding protein-like II"/>
    <property type="match status" value="1"/>
</dbReference>
<evidence type="ECO:0000313" key="5">
    <source>
        <dbReference type="EMBL" id="MCW8334089.1"/>
    </source>
</evidence>
<comment type="caution">
    <text evidence="5">The sequence shown here is derived from an EMBL/GenBank/DDBJ whole genome shotgun (WGS) entry which is preliminary data.</text>
</comment>
<name>A0A9X3HRP2_9VIBR</name>
<accession>A0A9X3HRP2</accession>
<reference evidence="5" key="1">
    <citation type="submission" date="2022-02" db="EMBL/GenBank/DDBJ databases">
        <title>Vibrio sp. nov., a new bacterium isolated from Bohai sea, China.</title>
        <authorList>
            <person name="Yuan Y."/>
        </authorList>
    </citation>
    <scope>NUCLEOTIDE SEQUENCE</scope>
    <source>
        <strain evidence="5">DBSS07</strain>
    </source>
</reference>
<evidence type="ECO:0000313" key="6">
    <source>
        <dbReference type="Proteomes" id="UP001155586"/>
    </source>
</evidence>
<evidence type="ECO:0000259" key="4">
    <source>
        <dbReference type="SMART" id="SM00062"/>
    </source>
</evidence>
<dbReference type="PANTHER" id="PTHR35936">
    <property type="entry name" value="MEMBRANE-BOUND LYTIC MUREIN TRANSGLYCOSYLASE F"/>
    <property type="match status" value="1"/>
</dbReference>
<dbReference type="Pfam" id="PF00497">
    <property type="entry name" value="SBP_bac_3"/>
    <property type="match status" value="1"/>
</dbReference>
<protein>
    <submittedName>
        <fullName evidence="5">Transporter substrate-binding domain-containing protein</fullName>
    </submittedName>
</protein>
<dbReference type="SMART" id="SM00062">
    <property type="entry name" value="PBPb"/>
    <property type="match status" value="1"/>
</dbReference>
<dbReference type="Gene3D" id="3.40.190.10">
    <property type="entry name" value="Periplasmic binding protein-like II"/>
    <property type="match status" value="2"/>
</dbReference>
<feature type="domain" description="Solute-binding protein family 3/N-terminal" evidence="4">
    <location>
        <begin position="27"/>
        <end position="252"/>
    </location>
</feature>
<feature type="chain" id="PRO_5040795980" evidence="3">
    <location>
        <begin position="23"/>
        <end position="253"/>
    </location>
</feature>
<dbReference type="AlphaFoldDB" id="A0A9X3HRP2"/>
<gene>
    <name evidence="5" type="ORF">MD483_09665</name>
</gene>
<evidence type="ECO:0000256" key="2">
    <source>
        <dbReference type="ARBA" id="ARBA00022729"/>
    </source>
</evidence>
<keyword evidence="6" id="KW-1185">Reference proteome</keyword>
<comment type="similarity">
    <text evidence="1">Belongs to the bacterial solute-binding protein 3 family.</text>
</comment>